<evidence type="ECO:0000256" key="6">
    <source>
        <dbReference type="ARBA" id="ARBA00023136"/>
    </source>
</evidence>
<comment type="subcellular location">
    <subcellularLocation>
        <location evidence="1">Cell membrane</location>
        <topology evidence="1">Multi-pass membrane protein</topology>
    </subcellularLocation>
</comment>
<feature type="transmembrane region" description="Helical" evidence="7">
    <location>
        <begin position="332"/>
        <end position="356"/>
    </location>
</feature>
<keyword evidence="4 7" id="KW-0812">Transmembrane</keyword>
<evidence type="ECO:0000313" key="9">
    <source>
        <dbReference type="Proteomes" id="UP000037822"/>
    </source>
</evidence>
<comment type="similarity">
    <text evidence="2">Belongs to the UPF0324 family.</text>
</comment>
<dbReference type="PANTHER" id="PTHR30106:SF2">
    <property type="entry name" value="UPF0324 INNER MEMBRANE PROTEIN YEIH"/>
    <property type="match status" value="1"/>
</dbReference>
<feature type="transmembrane region" description="Helical" evidence="7">
    <location>
        <begin position="18"/>
        <end position="35"/>
    </location>
</feature>
<evidence type="ECO:0000256" key="4">
    <source>
        <dbReference type="ARBA" id="ARBA00022692"/>
    </source>
</evidence>
<protein>
    <recommendedName>
        <fullName evidence="10">Sulfate exporter family transporter</fullName>
    </recommendedName>
</protein>
<feature type="transmembrane region" description="Helical" evidence="7">
    <location>
        <begin position="271"/>
        <end position="289"/>
    </location>
</feature>
<dbReference type="Proteomes" id="UP000037822">
    <property type="component" value="Unassembled WGS sequence"/>
</dbReference>
<comment type="caution">
    <text evidence="8">The sequence shown here is derived from an EMBL/GenBank/DDBJ whole genome shotgun (WGS) entry which is preliminary data.</text>
</comment>
<name>A0A0N1N3A1_9HYPH</name>
<dbReference type="GO" id="GO:0005886">
    <property type="term" value="C:plasma membrane"/>
    <property type="evidence" value="ECO:0007669"/>
    <property type="project" value="UniProtKB-SubCell"/>
</dbReference>
<evidence type="ECO:0000256" key="1">
    <source>
        <dbReference type="ARBA" id="ARBA00004651"/>
    </source>
</evidence>
<dbReference type="PATRIC" id="fig|1526658.3.peg.3190"/>
<dbReference type="AlphaFoldDB" id="A0A0N1N3A1"/>
<evidence type="ECO:0008006" key="10">
    <source>
        <dbReference type="Google" id="ProtNLM"/>
    </source>
</evidence>
<feature type="transmembrane region" description="Helical" evidence="7">
    <location>
        <begin position="47"/>
        <end position="65"/>
    </location>
</feature>
<keyword evidence="9" id="KW-1185">Reference proteome</keyword>
<feature type="transmembrane region" description="Helical" evidence="7">
    <location>
        <begin position="108"/>
        <end position="129"/>
    </location>
</feature>
<dbReference type="InterPro" id="IPR018383">
    <property type="entry name" value="UPF0324_pro"/>
</dbReference>
<evidence type="ECO:0000256" key="3">
    <source>
        <dbReference type="ARBA" id="ARBA00022475"/>
    </source>
</evidence>
<feature type="transmembrane region" description="Helical" evidence="7">
    <location>
        <begin position="85"/>
        <end position="102"/>
    </location>
</feature>
<evidence type="ECO:0000256" key="5">
    <source>
        <dbReference type="ARBA" id="ARBA00022989"/>
    </source>
</evidence>
<feature type="transmembrane region" description="Helical" evidence="7">
    <location>
        <begin position="233"/>
        <end position="251"/>
    </location>
</feature>
<feature type="transmembrane region" description="Helical" evidence="7">
    <location>
        <begin position="169"/>
        <end position="194"/>
    </location>
</feature>
<accession>A0A0N1N3A1</accession>
<dbReference type="PANTHER" id="PTHR30106">
    <property type="entry name" value="INNER MEMBRANE PROTEIN YEIH-RELATED"/>
    <property type="match status" value="1"/>
</dbReference>
<proteinExistence type="inferred from homology"/>
<feature type="transmembrane region" description="Helical" evidence="7">
    <location>
        <begin position="136"/>
        <end position="157"/>
    </location>
</feature>
<keyword evidence="3" id="KW-1003">Cell membrane</keyword>
<evidence type="ECO:0000313" key="8">
    <source>
        <dbReference type="EMBL" id="KPH82342.1"/>
    </source>
</evidence>
<reference evidence="8 9" key="1">
    <citation type="submission" date="2015-07" db="EMBL/GenBank/DDBJ databases">
        <title>Whole genome sequencing of Bosea vaviloviae isolated from cave pool.</title>
        <authorList>
            <person name="Tan N.E.H."/>
            <person name="Lee Y.P."/>
            <person name="Gan H.M."/>
            <person name="Barton H."/>
            <person name="Savka M.A."/>
        </authorList>
    </citation>
    <scope>NUCLEOTIDE SEQUENCE [LARGE SCALE GENOMIC DNA]</scope>
    <source>
        <strain evidence="8 9">SD260</strain>
    </source>
</reference>
<keyword evidence="6 7" id="KW-0472">Membrane</keyword>
<dbReference type="Pfam" id="PF03601">
    <property type="entry name" value="Cons_hypoth698"/>
    <property type="match status" value="1"/>
</dbReference>
<dbReference type="EMBL" id="LGSZ01000022">
    <property type="protein sequence ID" value="KPH82342.1"/>
    <property type="molecule type" value="Genomic_DNA"/>
</dbReference>
<sequence>MQALSIATTTRLSAWRPLLDGIALSAAVAVAAYIAEPLVKSAAGGRFGIPAVVIALIIGMLLHPVANAPRFQAGMTFCVKKMLRWAIALLGLRVALGDIIALGATTALLVIVAMAATILSGFLLARWLGRETGMGALGGVATAVCGASAALATATVVPDYRSKAADVAFTVIAMNALSTLAMLAYPLICVWLGFTPAQTGIMLGATIHDVAQVVGAGQSVSVEAANAAIIVKLFRVFLLLPAVLIVGWWLVHDDAKRAGHVAEKAKVPVPVFAIMFLVLCLVNSVLAMQPALADIYPPVRALLLSISTWGLLIAIAALGLGTSLGAMARLGWRHMVLVTGTSLVILVIVAGGLIVLG</sequence>
<gene>
    <name evidence="8" type="ORF">AE618_04260</name>
</gene>
<evidence type="ECO:0000256" key="7">
    <source>
        <dbReference type="SAM" id="Phobius"/>
    </source>
</evidence>
<feature type="transmembrane region" description="Helical" evidence="7">
    <location>
        <begin position="301"/>
        <end position="320"/>
    </location>
</feature>
<organism evidence="8 9">
    <name type="scientific">Bosea vaviloviae</name>
    <dbReference type="NCBI Taxonomy" id="1526658"/>
    <lineage>
        <taxon>Bacteria</taxon>
        <taxon>Pseudomonadati</taxon>
        <taxon>Pseudomonadota</taxon>
        <taxon>Alphaproteobacteria</taxon>
        <taxon>Hyphomicrobiales</taxon>
        <taxon>Boseaceae</taxon>
        <taxon>Bosea</taxon>
    </lineage>
</organism>
<evidence type="ECO:0000256" key="2">
    <source>
        <dbReference type="ARBA" id="ARBA00007977"/>
    </source>
</evidence>
<keyword evidence="5 7" id="KW-1133">Transmembrane helix</keyword>